<organism evidence="1 2">
    <name type="scientific">Haloplanus salinus</name>
    <dbReference type="NCBI Taxonomy" id="1126245"/>
    <lineage>
        <taxon>Archaea</taxon>
        <taxon>Methanobacteriati</taxon>
        <taxon>Methanobacteriota</taxon>
        <taxon>Stenosarchaea group</taxon>
        <taxon>Halobacteria</taxon>
        <taxon>Halobacteriales</taxon>
        <taxon>Haloferacaceae</taxon>
        <taxon>Haloplanus</taxon>
    </lineage>
</organism>
<comment type="caution">
    <text evidence="1">The sequence shown here is derived from an EMBL/GenBank/DDBJ whole genome shotgun (WGS) entry which is preliminary data.</text>
</comment>
<name>A0A368NCJ7_9EURY</name>
<dbReference type="EMBL" id="QPHM01000001">
    <property type="protein sequence ID" value="RCU47946.1"/>
    <property type="molecule type" value="Genomic_DNA"/>
</dbReference>
<dbReference type="Proteomes" id="UP000252189">
    <property type="component" value="Unassembled WGS sequence"/>
</dbReference>
<dbReference type="OrthoDB" id="335562at2157"/>
<evidence type="ECO:0000313" key="2">
    <source>
        <dbReference type="Proteomes" id="UP000252189"/>
    </source>
</evidence>
<dbReference type="RefSeq" id="WP_114449505.1">
    <property type="nucleotide sequence ID" value="NZ_QPHM01000001.1"/>
</dbReference>
<accession>A0A368NCJ7</accession>
<gene>
    <name evidence="1" type="ORF">DU504_11955</name>
</gene>
<proteinExistence type="predicted"/>
<sequence>MLEDEIEAVLRQLGFRRNPVAFLKSRAWSPFDADGISEGSWVWRSPLLAHRQLHVTLFDNEDDGSYDVLAHWELSWIRHPTKHYHSEGFDPVGGREEMYRRLVGVDIHPFDRYGIIR</sequence>
<protein>
    <submittedName>
        <fullName evidence="1">Uncharacterized protein</fullName>
    </submittedName>
</protein>
<evidence type="ECO:0000313" key="1">
    <source>
        <dbReference type="EMBL" id="RCU47946.1"/>
    </source>
</evidence>
<reference evidence="1 2" key="1">
    <citation type="submission" date="2018-07" db="EMBL/GenBank/DDBJ databases">
        <title>Genome sequences of Haloplanus salinus JCM 18368T.</title>
        <authorList>
            <person name="Kim Y.B."/>
            <person name="Roh S.W."/>
        </authorList>
    </citation>
    <scope>NUCLEOTIDE SEQUENCE [LARGE SCALE GENOMIC DNA]</scope>
    <source>
        <strain evidence="1 2">JCM 18368</strain>
    </source>
</reference>
<keyword evidence="2" id="KW-1185">Reference proteome</keyword>
<dbReference type="AlphaFoldDB" id="A0A368NCJ7"/>